<reference evidence="1 2" key="1">
    <citation type="submission" date="2023-12" db="EMBL/GenBank/DDBJ databases">
        <title>the genome sequence of Hyalangium sp. s54d21.</title>
        <authorList>
            <person name="Zhang X."/>
        </authorList>
    </citation>
    <scope>NUCLEOTIDE SEQUENCE [LARGE SCALE GENOMIC DNA]</scope>
    <source>
        <strain evidence="2">s54d21</strain>
    </source>
</reference>
<comment type="caution">
    <text evidence="1">The sequence shown here is derived from an EMBL/GenBank/DDBJ whole genome shotgun (WGS) entry which is preliminary data.</text>
</comment>
<keyword evidence="2" id="KW-1185">Reference proteome</keyword>
<dbReference type="Proteomes" id="UP001291309">
    <property type="component" value="Unassembled WGS sequence"/>
</dbReference>
<sequence length="338" mass="37867">MDRYLKHWAVATAALVLGVLALNMLVDPLWYGRGNRLTRRNYEFNERVSKPNLFLQEPSRYDCIILGSSTSTIIHPSLLEPHRCFNFAFSAGKVSEFIAYAHWLRAQGARPSLVIVGTDYVNFDPRADTLVDVPDFIAKKEAPPPRWKSYLSLDAFLWSVLAAAGQSPYPKFYDERFEVVVHPDAGTFNPDALKLGPRTLDPARASRFAELRAVFPEAHWVGWMPPVSAWHISELERTGTLPGYLRSLHAVSSVLDEVYDFAVPSEVTAEPENTYDGRHYHNAVNARVTGRLAGKEDTFGVRVSGLTFEAYEALYQERLRAFREGASPPVPVSGPSTP</sequence>
<evidence type="ECO:0008006" key="3">
    <source>
        <dbReference type="Google" id="ProtNLM"/>
    </source>
</evidence>
<dbReference type="RefSeq" id="WP_321544942.1">
    <property type="nucleotide sequence ID" value="NZ_JAXIVS010000002.1"/>
</dbReference>
<proteinExistence type="predicted"/>
<accession>A0ABU5GYE2</accession>
<protein>
    <recommendedName>
        <fullName evidence="3">SGNH/GDSL hydrolase family protein</fullName>
    </recommendedName>
</protein>
<name>A0ABU5GYE2_9BACT</name>
<evidence type="ECO:0000313" key="2">
    <source>
        <dbReference type="Proteomes" id="UP001291309"/>
    </source>
</evidence>
<organism evidence="1 2">
    <name type="scientific">Hyalangium rubrum</name>
    <dbReference type="NCBI Taxonomy" id="3103134"/>
    <lineage>
        <taxon>Bacteria</taxon>
        <taxon>Pseudomonadati</taxon>
        <taxon>Myxococcota</taxon>
        <taxon>Myxococcia</taxon>
        <taxon>Myxococcales</taxon>
        <taxon>Cystobacterineae</taxon>
        <taxon>Archangiaceae</taxon>
        <taxon>Hyalangium</taxon>
    </lineage>
</organism>
<evidence type="ECO:0000313" key="1">
    <source>
        <dbReference type="EMBL" id="MDY7226221.1"/>
    </source>
</evidence>
<gene>
    <name evidence="1" type="ORF">SYV04_07490</name>
</gene>
<dbReference type="EMBL" id="JAXIVS010000002">
    <property type="protein sequence ID" value="MDY7226221.1"/>
    <property type="molecule type" value="Genomic_DNA"/>
</dbReference>